<evidence type="ECO:0000313" key="2">
    <source>
        <dbReference type="EMBL" id="KPI37273.1"/>
    </source>
</evidence>
<dbReference type="Pfam" id="PF06772">
    <property type="entry name" value="LtrA"/>
    <property type="match status" value="1"/>
</dbReference>
<dbReference type="OrthoDB" id="191995at2759"/>
<dbReference type="EMBL" id="LFJN01000025">
    <property type="protein sequence ID" value="KPI37273.1"/>
    <property type="molecule type" value="Genomic_DNA"/>
</dbReference>
<evidence type="ECO:0008006" key="4">
    <source>
        <dbReference type="Google" id="ProtNLM"/>
    </source>
</evidence>
<feature type="transmembrane region" description="Helical" evidence="1">
    <location>
        <begin position="162"/>
        <end position="181"/>
    </location>
</feature>
<feature type="transmembrane region" description="Helical" evidence="1">
    <location>
        <begin position="396"/>
        <end position="413"/>
    </location>
</feature>
<proteinExistence type="predicted"/>
<feature type="transmembrane region" description="Helical" evidence="1">
    <location>
        <begin position="101"/>
        <end position="118"/>
    </location>
</feature>
<sequence length="444" mass="49785">MNCNELQEAKHAPKYLVRRPKALQWFHHSELQKESEEERQAGRFELFLDLLYVAIVANFADELAETANGQALAVYFLIYAPAYHIWSDLREIMNSYYTDDLVQRFVILWVMALLILYANNAPHVEEIGALRTTVAAYMIARFSTAMVFLITSFASYHHRTQARLMCGSMLVGLLLCIPLYLDDVSLRAKAANVAVVIFWNEFSWAVTLSPWLKRKLRLTYSTAVDIAHEIDRMGAFFIIILGEFVYSVVVGNPAGIGLTQGYGKAVCTLVIAFSLNWLYVSGDGSLEAVHPIRRSAWTAFAFFLLHLPLSASFLIGGHLCAVSVAADEFEDGQRWLLGGGLGVGTFCLWLYGMLYHCKDEACMVMPKSLRIGVRLVVSVVLVVLPETHDHLDTAEFMAVLAALFAFMLVWETAGGMTKDFHLFEPWEGRHPPKAPASEEEAGIR</sequence>
<name>A0A0N1NZF3_9EURO</name>
<keyword evidence="1" id="KW-0812">Transmembrane</keyword>
<feature type="transmembrane region" description="Helical" evidence="1">
    <location>
        <begin position="193"/>
        <end position="212"/>
    </location>
</feature>
<reference evidence="2 3" key="1">
    <citation type="submission" date="2015-06" db="EMBL/GenBank/DDBJ databases">
        <title>Draft genome of the ant-associated black yeast Phialophora attae CBS 131958.</title>
        <authorList>
            <person name="Moreno L.F."/>
            <person name="Stielow B.J."/>
            <person name="de Hoog S."/>
            <person name="Vicente V.A."/>
            <person name="Weiss V.A."/>
            <person name="de Vries M."/>
            <person name="Cruz L.M."/>
            <person name="Souza E.M."/>
        </authorList>
    </citation>
    <scope>NUCLEOTIDE SEQUENCE [LARGE SCALE GENOMIC DNA]</scope>
    <source>
        <strain evidence="2 3">CBS 131958</strain>
    </source>
</reference>
<feature type="transmembrane region" description="Helical" evidence="1">
    <location>
        <begin position="130"/>
        <end position="150"/>
    </location>
</feature>
<evidence type="ECO:0000256" key="1">
    <source>
        <dbReference type="SAM" id="Phobius"/>
    </source>
</evidence>
<keyword evidence="1" id="KW-1133">Transmembrane helix</keyword>
<feature type="transmembrane region" description="Helical" evidence="1">
    <location>
        <begin position="336"/>
        <end position="356"/>
    </location>
</feature>
<protein>
    <recommendedName>
        <fullName evidence="4">Low temperature requirement protein A</fullName>
    </recommendedName>
</protein>
<dbReference type="STRING" id="1664694.A0A0N1NZF3"/>
<comment type="caution">
    <text evidence="2">The sequence shown here is derived from an EMBL/GenBank/DDBJ whole genome shotgun (WGS) entry which is preliminary data.</text>
</comment>
<gene>
    <name evidence="2" type="ORF">AB675_1454</name>
</gene>
<feature type="transmembrane region" description="Helical" evidence="1">
    <location>
        <begin position="233"/>
        <end position="256"/>
    </location>
</feature>
<organism evidence="2 3">
    <name type="scientific">Cyphellophora attinorum</name>
    <dbReference type="NCBI Taxonomy" id="1664694"/>
    <lineage>
        <taxon>Eukaryota</taxon>
        <taxon>Fungi</taxon>
        <taxon>Dikarya</taxon>
        <taxon>Ascomycota</taxon>
        <taxon>Pezizomycotina</taxon>
        <taxon>Eurotiomycetes</taxon>
        <taxon>Chaetothyriomycetidae</taxon>
        <taxon>Chaetothyriales</taxon>
        <taxon>Cyphellophoraceae</taxon>
        <taxon>Cyphellophora</taxon>
    </lineage>
</organism>
<keyword evidence="3" id="KW-1185">Reference proteome</keyword>
<evidence type="ECO:0000313" key="3">
    <source>
        <dbReference type="Proteomes" id="UP000038010"/>
    </source>
</evidence>
<accession>A0A0N1NZF3</accession>
<keyword evidence="1" id="KW-0472">Membrane</keyword>
<dbReference type="PANTHER" id="PTHR36840:SF1">
    <property type="entry name" value="BLL5714 PROTEIN"/>
    <property type="match status" value="1"/>
</dbReference>
<dbReference type="GeneID" id="28733227"/>
<dbReference type="Proteomes" id="UP000038010">
    <property type="component" value="Unassembled WGS sequence"/>
</dbReference>
<dbReference type="RefSeq" id="XP_017997236.1">
    <property type="nucleotide sequence ID" value="XM_018141347.1"/>
</dbReference>
<dbReference type="VEuPathDB" id="FungiDB:AB675_1454"/>
<feature type="transmembrane region" description="Helical" evidence="1">
    <location>
        <begin position="262"/>
        <end position="280"/>
    </location>
</feature>
<feature type="transmembrane region" description="Helical" evidence="1">
    <location>
        <begin position="300"/>
        <end position="324"/>
    </location>
</feature>
<feature type="transmembrane region" description="Helical" evidence="1">
    <location>
        <begin position="368"/>
        <end position="384"/>
    </location>
</feature>
<dbReference type="PANTHER" id="PTHR36840">
    <property type="entry name" value="BLL5714 PROTEIN"/>
    <property type="match status" value="1"/>
</dbReference>
<dbReference type="InterPro" id="IPR010640">
    <property type="entry name" value="Low_temperature_requirement_A"/>
</dbReference>
<dbReference type="AlphaFoldDB" id="A0A0N1NZF3"/>